<evidence type="ECO:0000313" key="10">
    <source>
        <dbReference type="Proteomes" id="UP000726737"/>
    </source>
</evidence>
<dbReference type="Pfam" id="PF13450">
    <property type="entry name" value="NAD_binding_8"/>
    <property type="match status" value="1"/>
</dbReference>
<name>A0A9P6QAP4_9FUNG</name>
<dbReference type="PANTHER" id="PTHR15944:SF0">
    <property type="entry name" value="PRENYLCYSTEINE LYASE DOMAIN-CONTAINING PROTEIN"/>
    <property type="match status" value="1"/>
</dbReference>
<evidence type="ECO:0000256" key="7">
    <source>
        <dbReference type="ARBA" id="ARBA00023180"/>
    </source>
</evidence>
<evidence type="ECO:0000256" key="4">
    <source>
        <dbReference type="ARBA" id="ARBA00022729"/>
    </source>
</evidence>
<evidence type="ECO:0000313" key="9">
    <source>
        <dbReference type="EMBL" id="KAG0262511.1"/>
    </source>
</evidence>
<comment type="cofactor">
    <cofactor evidence="1">
        <name>FAD</name>
        <dbReference type="ChEBI" id="CHEBI:57692"/>
    </cofactor>
</comment>
<comment type="caution">
    <text evidence="9">The sequence shown here is derived from an EMBL/GenBank/DDBJ whole genome shotgun (WGS) entry which is preliminary data.</text>
</comment>
<feature type="domain" description="Prenylcysteine lyase" evidence="8">
    <location>
        <begin position="144"/>
        <end position="431"/>
    </location>
</feature>
<evidence type="ECO:0000256" key="3">
    <source>
        <dbReference type="ARBA" id="ARBA00022630"/>
    </source>
</evidence>
<reference evidence="9" key="1">
    <citation type="journal article" date="2020" name="Fungal Divers.">
        <title>Resolving the Mortierellaceae phylogeny through synthesis of multi-gene phylogenetics and phylogenomics.</title>
        <authorList>
            <person name="Vandepol N."/>
            <person name="Liber J."/>
            <person name="Desiro A."/>
            <person name="Na H."/>
            <person name="Kennedy M."/>
            <person name="Barry K."/>
            <person name="Grigoriev I.V."/>
            <person name="Miller A.N."/>
            <person name="O'Donnell K."/>
            <person name="Stajich J.E."/>
            <person name="Bonito G."/>
        </authorList>
    </citation>
    <scope>NUCLEOTIDE SEQUENCE</scope>
    <source>
        <strain evidence="9">KOD948</strain>
    </source>
</reference>
<keyword evidence="3" id="KW-0285">Flavoprotein</keyword>
<evidence type="ECO:0000256" key="2">
    <source>
        <dbReference type="ARBA" id="ARBA00009967"/>
    </source>
</evidence>
<keyword evidence="5" id="KW-0274">FAD</keyword>
<dbReference type="Proteomes" id="UP000726737">
    <property type="component" value="Unassembled WGS sequence"/>
</dbReference>
<protein>
    <recommendedName>
        <fullName evidence="8">Prenylcysteine lyase domain-containing protein</fullName>
    </recommendedName>
</protein>
<comment type="similarity">
    <text evidence="2">Belongs to the prenylcysteine oxidase family.</text>
</comment>
<keyword evidence="7" id="KW-0325">Glycoprotein</keyword>
<dbReference type="InterPro" id="IPR036188">
    <property type="entry name" value="FAD/NAD-bd_sf"/>
</dbReference>
<keyword evidence="6" id="KW-0560">Oxidoreductase</keyword>
<gene>
    <name evidence="9" type="ORF">BG011_010094</name>
</gene>
<dbReference type="InterPro" id="IPR010795">
    <property type="entry name" value="Prenylcys_lyase"/>
</dbReference>
<sequence length="525" mass="58496">MRIDYLSKVGAAVSAFFAPMPFYLSNGQNSHGELAPTKSVAIIGAGAGGASTAYFLHNYLQPPQSRYIVNHSITIFEQSDKIGGRCAAFRVRNPGEKDEFVEVGASIFVKVNRHLNDAVKEFGLKTKPLDNELAAIWNGKEFIFEESQWRFWSVLKGLRRWGIAPLKLHRLLKKTQSDMLQSYKSTETFDSIVAFAKRFQLEKVASVFSDIFLEENGIGKLYTKEIVEVATRVNYGSNLNEIHALGALVTMAAEDALQVQDGNFQLFEGMVGRSKAHVRLNTKVMRVRKVAPLHKGAEPRFEVTTASGHSEIFDSVVIAAPIHSTNIDFDLDLPPQPKVNYRTIHATFVRGHINPAYFNMTSADKLPSHILTTNTDAEFTSLSIQVRLSTGETVTKIFSPEPIQADLLDRLYSSRTWVKQKVWKAYPRMQPIPASLDVDPISNGAEKSLQLLQEQHVFGQQPHQRQSAASAAWGKVEIVPGVFYLNAFEPLISAMETETIAGKNIARLLRDRILGHCPVEKIPSS</sequence>
<keyword evidence="4" id="KW-0732">Signal</keyword>
<dbReference type="EMBL" id="JAAAJA010000096">
    <property type="protein sequence ID" value="KAG0262511.1"/>
    <property type="molecule type" value="Genomic_DNA"/>
</dbReference>
<evidence type="ECO:0000256" key="1">
    <source>
        <dbReference type="ARBA" id="ARBA00001974"/>
    </source>
</evidence>
<keyword evidence="10" id="KW-1185">Reference proteome</keyword>
<dbReference type="AlphaFoldDB" id="A0A9P6QAP4"/>
<dbReference type="InterPro" id="IPR017046">
    <property type="entry name" value="Prenylcysteine_Oxase1"/>
</dbReference>
<dbReference type="Pfam" id="PF07156">
    <property type="entry name" value="Prenylcys_lyase"/>
    <property type="match status" value="2"/>
</dbReference>
<evidence type="ECO:0000256" key="5">
    <source>
        <dbReference type="ARBA" id="ARBA00022827"/>
    </source>
</evidence>
<dbReference type="Gene3D" id="3.50.50.60">
    <property type="entry name" value="FAD/NAD(P)-binding domain"/>
    <property type="match status" value="1"/>
</dbReference>
<proteinExistence type="inferred from homology"/>
<dbReference type="OrthoDB" id="437369at2759"/>
<dbReference type="GO" id="GO:0030327">
    <property type="term" value="P:prenylated protein catabolic process"/>
    <property type="evidence" value="ECO:0007669"/>
    <property type="project" value="TreeGrafter"/>
</dbReference>
<dbReference type="PANTHER" id="PTHR15944">
    <property type="entry name" value="FARNESYLCYSTEINE LYASE"/>
    <property type="match status" value="1"/>
</dbReference>
<organism evidence="9 10">
    <name type="scientific">Mortierella polycephala</name>
    <dbReference type="NCBI Taxonomy" id="41804"/>
    <lineage>
        <taxon>Eukaryota</taxon>
        <taxon>Fungi</taxon>
        <taxon>Fungi incertae sedis</taxon>
        <taxon>Mucoromycota</taxon>
        <taxon>Mortierellomycotina</taxon>
        <taxon>Mortierellomycetes</taxon>
        <taxon>Mortierellales</taxon>
        <taxon>Mortierellaceae</taxon>
        <taxon>Mortierella</taxon>
    </lineage>
</organism>
<feature type="domain" description="Prenylcysteine lyase" evidence="8">
    <location>
        <begin position="475"/>
        <end position="515"/>
    </location>
</feature>
<evidence type="ECO:0000256" key="6">
    <source>
        <dbReference type="ARBA" id="ARBA00023002"/>
    </source>
</evidence>
<dbReference type="SUPFAM" id="SSF51905">
    <property type="entry name" value="FAD/NAD(P)-binding domain"/>
    <property type="match status" value="1"/>
</dbReference>
<dbReference type="GO" id="GO:0001735">
    <property type="term" value="F:prenylcysteine oxidase activity"/>
    <property type="evidence" value="ECO:0007669"/>
    <property type="project" value="InterPro"/>
</dbReference>
<dbReference type="GO" id="GO:0030328">
    <property type="term" value="P:prenylcysteine catabolic process"/>
    <property type="evidence" value="ECO:0007669"/>
    <property type="project" value="InterPro"/>
</dbReference>
<evidence type="ECO:0000259" key="8">
    <source>
        <dbReference type="Pfam" id="PF07156"/>
    </source>
</evidence>
<accession>A0A9P6QAP4</accession>